<organism evidence="2 3">
    <name type="scientific">Umbra pygmaea</name>
    <name type="common">Eastern mudminnow</name>
    <dbReference type="NCBI Taxonomy" id="75934"/>
    <lineage>
        <taxon>Eukaryota</taxon>
        <taxon>Metazoa</taxon>
        <taxon>Chordata</taxon>
        <taxon>Craniata</taxon>
        <taxon>Vertebrata</taxon>
        <taxon>Euteleostomi</taxon>
        <taxon>Actinopterygii</taxon>
        <taxon>Neopterygii</taxon>
        <taxon>Teleostei</taxon>
        <taxon>Protacanthopterygii</taxon>
        <taxon>Esociformes</taxon>
        <taxon>Umbridae</taxon>
        <taxon>Umbra</taxon>
    </lineage>
</organism>
<comment type="caution">
    <text evidence="2">The sequence shown here is derived from an EMBL/GenBank/DDBJ whole genome shotgun (WGS) entry which is preliminary data.</text>
</comment>
<evidence type="ECO:0000313" key="2">
    <source>
        <dbReference type="EMBL" id="KAL0977868.1"/>
    </source>
</evidence>
<dbReference type="AlphaFoldDB" id="A0ABD0XCA4"/>
<proteinExistence type="predicted"/>
<feature type="compositionally biased region" description="Basic residues" evidence="1">
    <location>
        <begin position="1"/>
        <end position="12"/>
    </location>
</feature>
<reference evidence="2 3" key="1">
    <citation type="submission" date="2024-06" db="EMBL/GenBank/DDBJ databases">
        <authorList>
            <person name="Pan Q."/>
            <person name="Wen M."/>
            <person name="Jouanno E."/>
            <person name="Zahm M."/>
            <person name="Klopp C."/>
            <person name="Cabau C."/>
            <person name="Louis A."/>
            <person name="Berthelot C."/>
            <person name="Parey E."/>
            <person name="Roest Crollius H."/>
            <person name="Montfort J."/>
            <person name="Robinson-Rechavi M."/>
            <person name="Bouchez O."/>
            <person name="Lampietro C."/>
            <person name="Lopez Roques C."/>
            <person name="Donnadieu C."/>
            <person name="Postlethwait J."/>
            <person name="Bobe J."/>
            <person name="Verreycken H."/>
            <person name="Guiguen Y."/>
        </authorList>
    </citation>
    <scope>NUCLEOTIDE SEQUENCE [LARGE SCALE GENOMIC DNA]</scope>
    <source>
        <strain evidence="2">Up_M1</strain>
        <tissue evidence="2">Testis</tissue>
    </source>
</reference>
<evidence type="ECO:0000313" key="3">
    <source>
        <dbReference type="Proteomes" id="UP001557470"/>
    </source>
</evidence>
<dbReference type="Proteomes" id="UP001557470">
    <property type="component" value="Unassembled WGS sequence"/>
</dbReference>
<feature type="region of interest" description="Disordered" evidence="1">
    <location>
        <begin position="1"/>
        <end position="39"/>
    </location>
</feature>
<gene>
    <name evidence="2" type="ORF">UPYG_G00162390</name>
</gene>
<protein>
    <submittedName>
        <fullName evidence="2">Uncharacterized protein</fullName>
    </submittedName>
</protein>
<evidence type="ECO:0000256" key="1">
    <source>
        <dbReference type="SAM" id="MobiDB-lite"/>
    </source>
</evidence>
<accession>A0ABD0XCA4</accession>
<keyword evidence="3" id="KW-1185">Reference proteome</keyword>
<name>A0ABD0XCA4_UMBPY</name>
<dbReference type="EMBL" id="JAGEUA010000005">
    <property type="protein sequence ID" value="KAL0977868.1"/>
    <property type="molecule type" value="Genomic_DNA"/>
</dbReference>
<sequence length="110" mass="12380">MKKRVRRKKIYRGKREEQLEGQQVDPCGSSSAPSDISKSKNDVAVQAKLNIFPTTLMGDRRLSFRTNWHAAVVLPGGLSPECGEERGPCVQAAASEHWKPSYRFDIKMCM</sequence>